<feature type="transmembrane region" description="Helical" evidence="5">
    <location>
        <begin position="50"/>
        <end position="68"/>
    </location>
</feature>
<evidence type="ECO:0000259" key="6">
    <source>
        <dbReference type="Pfam" id="PF01957"/>
    </source>
</evidence>
<dbReference type="OrthoDB" id="1726749at2"/>
<dbReference type="PANTHER" id="PTHR33507:SF3">
    <property type="entry name" value="INNER MEMBRANE PROTEIN YBBJ"/>
    <property type="match status" value="1"/>
</dbReference>
<dbReference type="AlphaFoldDB" id="A0A343JDI6"/>
<evidence type="ECO:0000256" key="4">
    <source>
        <dbReference type="ARBA" id="ARBA00023136"/>
    </source>
</evidence>
<sequence>MASIIIWIIIAALVVIIDITTSNFLFSFFALGAIAAMISEIFNATVGTQIIIFLIVNLITVAIGYPLTRKSLKKKVERLPLMEEKYIGVVKEAEEDIKEEGRIKLEGIYWGIKNIGDEIKAGEKFKIISIEGIKLIVKKEGEN</sequence>
<dbReference type="InterPro" id="IPR052165">
    <property type="entry name" value="Membrane_assoc_protease"/>
</dbReference>
<dbReference type="Proteomes" id="UP000264883">
    <property type="component" value="Chromosome"/>
</dbReference>
<dbReference type="Gene3D" id="2.40.50.140">
    <property type="entry name" value="Nucleic acid-binding proteins"/>
    <property type="match status" value="1"/>
</dbReference>
<dbReference type="Pfam" id="PF01957">
    <property type="entry name" value="NfeD"/>
    <property type="match status" value="1"/>
</dbReference>
<dbReference type="PANTHER" id="PTHR33507">
    <property type="entry name" value="INNER MEMBRANE PROTEIN YBBJ"/>
    <property type="match status" value="1"/>
</dbReference>
<evidence type="ECO:0000256" key="1">
    <source>
        <dbReference type="ARBA" id="ARBA00004141"/>
    </source>
</evidence>
<keyword evidence="3 5" id="KW-1133">Transmembrane helix</keyword>
<dbReference type="EMBL" id="CP016786">
    <property type="protein sequence ID" value="ASW43594.1"/>
    <property type="molecule type" value="Genomic_DNA"/>
</dbReference>
<feature type="domain" description="NfeD-like C-terminal" evidence="6">
    <location>
        <begin position="84"/>
        <end position="139"/>
    </location>
</feature>
<dbReference type="InterPro" id="IPR002810">
    <property type="entry name" value="NfeD-like_C"/>
</dbReference>
<dbReference type="InterPro" id="IPR012340">
    <property type="entry name" value="NA-bd_OB-fold"/>
</dbReference>
<gene>
    <name evidence="7" type="ORF">BEN51_08885</name>
</gene>
<evidence type="ECO:0000256" key="2">
    <source>
        <dbReference type="ARBA" id="ARBA00022692"/>
    </source>
</evidence>
<evidence type="ECO:0000256" key="3">
    <source>
        <dbReference type="ARBA" id="ARBA00022989"/>
    </source>
</evidence>
<keyword evidence="4 5" id="KW-0472">Membrane</keyword>
<dbReference type="SUPFAM" id="SSF141322">
    <property type="entry name" value="NfeD domain-like"/>
    <property type="match status" value="1"/>
</dbReference>
<dbReference type="GO" id="GO:0005886">
    <property type="term" value="C:plasma membrane"/>
    <property type="evidence" value="ECO:0007669"/>
    <property type="project" value="TreeGrafter"/>
</dbReference>
<evidence type="ECO:0000313" key="8">
    <source>
        <dbReference type="Proteomes" id="UP000264883"/>
    </source>
</evidence>
<evidence type="ECO:0000313" key="7">
    <source>
        <dbReference type="EMBL" id="ASW43594.1"/>
    </source>
</evidence>
<keyword evidence="2 5" id="KW-0812">Transmembrane</keyword>
<name>A0A343JDI6_9CLOT</name>
<reference evidence="7 8" key="1">
    <citation type="submission" date="2016-08" db="EMBL/GenBank/DDBJ databases">
        <title>Complete Genome Sequence Of The Indigo Reducing Clostridium isatidis DSM15098.</title>
        <authorList>
            <person name="Little G.T."/>
            <person name="Minton N.P."/>
        </authorList>
    </citation>
    <scope>NUCLEOTIDE SEQUENCE [LARGE SCALE GENOMIC DNA]</scope>
    <source>
        <strain evidence="7 8">DSM 15098</strain>
    </source>
</reference>
<accession>A0A343JDI6</accession>
<feature type="transmembrane region" description="Helical" evidence="5">
    <location>
        <begin position="7"/>
        <end position="38"/>
    </location>
</feature>
<organism evidence="7 8">
    <name type="scientific">Clostridium isatidis</name>
    <dbReference type="NCBI Taxonomy" id="182773"/>
    <lineage>
        <taxon>Bacteria</taxon>
        <taxon>Bacillati</taxon>
        <taxon>Bacillota</taxon>
        <taxon>Clostridia</taxon>
        <taxon>Eubacteriales</taxon>
        <taxon>Clostridiaceae</taxon>
        <taxon>Clostridium</taxon>
    </lineage>
</organism>
<dbReference type="RefSeq" id="WP_119865725.1">
    <property type="nucleotide sequence ID" value="NZ_CP016786.1"/>
</dbReference>
<comment type="subcellular location">
    <subcellularLocation>
        <location evidence="1">Membrane</location>
        <topology evidence="1">Multi-pass membrane protein</topology>
    </subcellularLocation>
</comment>
<evidence type="ECO:0000256" key="5">
    <source>
        <dbReference type="SAM" id="Phobius"/>
    </source>
</evidence>
<dbReference type="KEGG" id="cia:BEN51_08885"/>
<proteinExistence type="predicted"/>
<keyword evidence="8" id="KW-1185">Reference proteome</keyword>
<protein>
    <submittedName>
        <fullName evidence="7">Nodulation efficiency protein D</fullName>
    </submittedName>
</protein>